<organism evidence="2 3">
    <name type="scientific">Hibiscus sabdariffa</name>
    <name type="common">roselle</name>
    <dbReference type="NCBI Taxonomy" id="183260"/>
    <lineage>
        <taxon>Eukaryota</taxon>
        <taxon>Viridiplantae</taxon>
        <taxon>Streptophyta</taxon>
        <taxon>Embryophyta</taxon>
        <taxon>Tracheophyta</taxon>
        <taxon>Spermatophyta</taxon>
        <taxon>Magnoliopsida</taxon>
        <taxon>eudicotyledons</taxon>
        <taxon>Gunneridae</taxon>
        <taxon>Pentapetalae</taxon>
        <taxon>rosids</taxon>
        <taxon>malvids</taxon>
        <taxon>Malvales</taxon>
        <taxon>Malvaceae</taxon>
        <taxon>Malvoideae</taxon>
        <taxon>Hibiscus</taxon>
    </lineage>
</organism>
<keyword evidence="1" id="KW-0472">Membrane</keyword>
<gene>
    <name evidence="2" type="ORF">V6N11_082777</name>
</gene>
<sequence length="77" mass="8492">MVSAVKFAEHSDIPTYPCTWGRRLAAGTLYNKSLVELMHVSRTEMAFAVLAVLGNNMSFFLPLLSASAVFSCFHSLH</sequence>
<keyword evidence="1" id="KW-0812">Transmembrane</keyword>
<evidence type="ECO:0000313" key="3">
    <source>
        <dbReference type="Proteomes" id="UP001396334"/>
    </source>
</evidence>
<name>A0ABR2QJY2_9ROSI</name>
<evidence type="ECO:0000313" key="2">
    <source>
        <dbReference type="EMBL" id="KAK9000983.1"/>
    </source>
</evidence>
<keyword evidence="3" id="KW-1185">Reference proteome</keyword>
<reference evidence="2 3" key="1">
    <citation type="journal article" date="2024" name="G3 (Bethesda)">
        <title>Genome assembly of Hibiscus sabdariffa L. provides insights into metabolisms of medicinal natural products.</title>
        <authorList>
            <person name="Kim T."/>
        </authorList>
    </citation>
    <scope>NUCLEOTIDE SEQUENCE [LARGE SCALE GENOMIC DNA]</scope>
    <source>
        <strain evidence="2">TK-2024</strain>
        <tissue evidence="2">Old leaves</tissue>
    </source>
</reference>
<keyword evidence="1" id="KW-1133">Transmembrane helix</keyword>
<dbReference type="Proteomes" id="UP001396334">
    <property type="component" value="Unassembled WGS sequence"/>
</dbReference>
<feature type="transmembrane region" description="Helical" evidence="1">
    <location>
        <begin position="45"/>
        <end position="73"/>
    </location>
</feature>
<comment type="caution">
    <text evidence="2">The sequence shown here is derived from an EMBL/GenBank/DDBJ whole genome shotgun (WGS) entry which is preliminary data.</text>
</comment>
<proteinExistence type="predicted"/>
<dbReference type="EMBL" id="JBBPBN010000036">
    <property type="protein sequence ID" value="KAK9000983.1"/>
    <property type="molecule type" value="Genomic_DNA"/>
</dbReference>
<accession>A0ABR2QJY2</accession>
<evidence type="ECO:0000256" key="1">
    <source>
        <dbReference type="SAM" id="Phobius"/>
    </source>
</evidence>
<protein>
    <submittedName>
        <fullName evidence="2">Uncharacterized protein</fullName>
    </submittedName>
</protein>